<sequence>MQNPSTKKTSQRQCQFLEEEVCSSFNLPSYEKSHTVLIRDGMGIIQSMDAKKCSTFGDIVQSYLKILLSCFFNAGTVIFDVFDRYDIKNSIKSAEILRRTLSFGAQKVYQVIAGRAIPDWKKFLCNAENKQSLIRLLGEYCERYFKESPLEGDAVLFLVGVFSNPEVVKKISCNGVSNSVDLYSTQEEADTRILLHSLYADNQIFSNRTKGRIVVQSSDTDVLVLCVHYFPKLANTELWFQTGSVSNLKDGRRFLPVHEICRSLGPLICNLLPASHTLTGCDTNSSFFGLVKKSMFKLLQRDAEKFPTAVNNGRAFVASLYDPKGKFRNLNDDLNKLRVKFATTKDANLVRIPPCENSFLQHILRAMLQTQVWMSCHIAKPAIILPKDSG</sequence>
<dbReference type="OrthoDB" id="7387685at2759"/>
<dbReference type="PANTHER" id="PTHR46704">
    <property type="entry name" value="CXC DOMAIN-CONTAINING PROTEIN-RELATED"/>
    <property type="match status" value="1"/>
</dbReference>
<evidence type="ECO:0000313" key="2">
    <source>
        <dbReference type="Proteomes" id="UP000507470"/>
    </source>
</evidence>
<accession>A0A6J8AK90</accession>
<proteinExistence type="predicted"/>
<dbReference type="Proteomes" id="UP000507470">
    <property type="component" value="Unassembled WGS sequence"/>
</dbReference>
<dbReference type="EMBL" id="CACVKT020001575">
    <property type="protein sequence ID" value="CAC5369229.1"/>
    <property type="molecule type" value="Genomic_DNA"/>
</dbReference>
<name>A0A6J8AK90_MYTCO</name>
<evidence type="ECO:0000313" key="1">
    <source>
        <dbReference type="EMBL" id="CAC5369229.1"/>
    </source>
</evidence>
<gene>
    <name evidence="1" type="ORF">MCOR_8486</name>
</gene>
<reference evidence="1 2" key="1">
    <citation type="submission" date="2020-06" db="EMBL/GenBank/DDBJ databases">
        <authorList>
            <person name="Li R."/>
            <person name="Bekaert M."/>
        </authorList>
    </citation>
    <scope>NUCLEOTIDE SEQUENCE [LARGE SCALE GENOMIC DNA]</scope>
    <source>
        <strain evidence="2">wild</strain>
    </source>
</reference>
<organism evidence="1 2">
    <name type="scientific">Mytilus coruscus</name>
    <name type="common">Sea mussel</name>
    <dbReference type="NCBI Taxonomy" id="42192"/>
    <lineage>
        <taxon>Eukaryota</taxon>
        <taxon>Metazoa</taxon>
        <taxon>Spiralia</taxon>
        <taxon>Lophotrochozoa</taxon>
        <taxon>Mollusca</taxon>
        <taxon>Bivalvia</taxon>
        <taxon>Autobranchia</taxon>
        <taxon>Pteriomorphia</taxon>
        <taxon>Mytilida</taxon>
        <taxon>Mytiloidea</taxon>
        <taxon>Mytilidae</taxon>
        <taxon>Mytilinae</taxon>
        <taxon>Mytilus</taxon>
    </lineage>
</organism>
<dbReference type="AlphaFoldDB" id="A0A6J8AK90"/>
<protein>
    <submittedName>
        <fullName evidence="1">Uncharacterized protein</fullName>
    </submittedName>
</protein>
<dbReference type="PANTHER" id="PTHR46704:SF1">
    <property type="entry name" value="TELOMERE LENGTH REGULATION PROTEIN TEL2 HOMOLOG"/>
    <property type="match status" value="1"/>
</dbReference>
<keyword evidence="2" id="KW-1185">Reference proteome</keyword>